<name>A0A5J6GEL4_STRKN</name>
<gene>
    <name evidence="1" type="ORF">CP970_26550</name>
</gene>
<proteinExistence type="predicted"/>
<evidence type="ECO:0000313" key="2">
    <source>
        <dbReference type="Proteomes" id="UP000325529"/>
    </source>
</evidence>
<dbReference type="EMBL" id="CP023699">
    <property type="protein sequence ID" value="QEU93989.1"/>
    <property type="molecule type" value="Genomic_DNA"/>
</dbReference>
<reference evidence="1 2" key="1">
    <citation type="submission" date="2017-09" db="EMBL/GenBank/DDBJ databases">
        <authorList>
            <person name="Lee N."/>
            <person name="Cho B.-K."/>
        </authorList>
    </citation>
    <scope>NUCLEOTIDE SEQUENCE [LARGE SCALE GENOMIC DNA]</scope>
    <source>
        <strain evidence="1 2">ATCC 12853</strain>
    </source>
</reference>
<dbReference type="InterPro" id="IPR007806">
    <property type="entry name" value="SpdB"/>
</dbReference>
<protein>
    <submittedName>
        <fullName evidence="1">Mobile element transfer</fullName>
    </submittedName>
</protein>
<keyword evidence="2" id="KW-1185">Reference proteome</keyword>
<dbReference type="AlphaFoldDB" id="A0A5J6GEL4"/>
<dbReference type="Pfam" id="PF05122">
    <property type="entry name" value="SpdB"/>
    <property type="match status" value="1"/>
</dbReference>
<dbReference type="RefSeq" id="WP_055543616.1">
    <property type="nucleotide sequence ID" value="NZ_CP023699.1"/>
</dbReference>
<organism evidence="1 2">
    <name type="scientific">Streptomyces kanamyceticus</name>
    <dbReference type="NCBI Taxonomy" id="1967"/>
    <lineage>
        <taxon>Bacteria</taxon>
        <taxon>Bacillati</taxon>
        <taxon>Actinomycetota</taxon>
        <taxon>Actinomycetes</taxon>
        <taxon>Kitasatosporales</taxon>
        <taxon>Streptomycetaceae</taxon>
        <taxon>Streptomyces</taxon>
    </lineage>
</organism>
<accession>A0A5J6GEL4</accession>
<evidence type="ECO:0000313" key="1">
    <source>
        <dbReference type="EMBL" id="QEU93989.1"/>
    </source>
</evidence>
<dbReference type="OrthoDB" id="4248401at2"/>
<dbReference type="KEGG" id="ska:CP970_26550"/>
<sequence>MPHGFFFQRVMAYGPVEIGTDHNREGRNCYTAACTTDGCGWSGDFNTYSGACMAAKGHHCQIR</sequence>
<dbReference type="Proteomes" id="UP000325529">
    <property type="component" value="Chromosome"/>
</dbReference>